<feature type="region of interest" description="Disordered" evidence="7">
    <location>
        <begin position="1"/>
        <end position="30"/>
    </location>
</feature>
<dbReference type="Gene3D" id="1.10.10.60">
    <property type="entry name" value="Homeodomain-like"/>
    <property type="match status" value="1"/>
</dbReference>
<evidence type="ECO:0000256" key="7">
    <source>
        <dbReference type="SAM" id="MobiDB-lite"/>
    </source>
</evidence>
<dbReference type="SUPFAM" id="SSF46689">
    <property type="entry name" value="Homeodomain-like"/>
    <property type="match status" value="1"/>
</dbReference>
<evidence type="ECO:0000256" key="6">
    <source>
        <dbReference type="ARBA" id="ARBA00023242"/>
    </source>
</evidence>
<dbReference type="EMBL" id="GEVI01011163">
    <property type="protein sequence ID" value="JAU21157.1"/>
    <property type="molecule type" value="Transcribed_RNA"/>
</dbReference>
<dbReference type="InterPro" id="IPR017930">
    <property type="entry name" value="Myb_dom"/>
</dbReference>
<dbReference type="Pfam" id="PF14379">
    <property type="entry name" value="Myb_CC_LHEQLE"/>
    <property type="match status" value="1"/>
</dbReference>
<keyword evidence="6" id="KW-0539">Nucleus</keyword>
<evidence type="ECO:0000256" key="1">
    <source>
        <dbReference type="ARBA" id="ARBA00004123"/>
    </source>
</evidence>
<dbReference type="AlphaFoldDB" id="A0A1J3DTN2"/>
<sequence>MDNINFEFSNASQGSRLQSQPQPSQPFNLQDVNMTHYNQPSPWSTETSSCFTPYDCTTNQSFSGQCSSSKPYPSSFHPYHHQYLDPPSSSDQSLLMVPIQPLRDQYMKPLYQRSCANDFAASSASYSLSFEASQDPQELCRRTYSNSNVTHLNFSSSHHQTKQTHSRISSPSFSTHGGSMAPNCGTVIGNKTRIRWTQDLHEKFVECVNRLGGADKATPKAILKLMDSEGLTIFHVKSHLQKYRIAKYIPDSQEGKFERRACAKELSQLDTKTGVQIKEALQLQLDVQRHLHEQLEIQRNLQLRIEEQGKQLKIMIEQQEKTKESLLKKPNAEASSFLSDSGHSPPPFSIEDAEALMLTSYGDTQFQSKDKLKN</sequence>
<feature type="compositionally biased region" description="Polar residues" evidence="7">
    <location>
        <begin position="167"/>
        <end position="177"/>
    </location>
</feature>
<name>A0A1J3DTN2_NOCCA</name>
<gene>
    <name evidence="9" type="ORF">GA_TR16384_c0_g1_i1_g.52445</name>
</gene>
<evidence type="ECO:0000313" key="9">
    <source>
        <dbReference type="EMBL" id="JAU21157.1"/>
    </source>
</evidence>
<feature type="region of interest" description="Disordered" evidence="7">
    <location>
        <begin position="155"/>
        <end position="178"/>
    </location>
</feature>
<protein>
    <submittedName>
        <fullName evidence="9">Protein PHR1-LIKE 1</fullName>
    </submittedName>
</protein>
<feature type="compositionally biased region" description="Polar residues" evidence="7">
    <location>
        <begin position="1"/>
        <end position="11"/>
    </location>
</feature>
<evidence type="ECO:0000259" key="8">
    <source>
        <dbReference type="PROSITE" id="PS51294"/>
    </source>
</evidence>
<evidence type="ECO:0000256" key="3">
    <source>
        <dbReference type="ARBA" id="ARBA00023015"/>
    </source>
</evidence>
<organism evidence="9">
    <name type="scientific">Noccaea caerulescens</name>
    <name type="common">Alpine penny-cress</name>
    <name type="synonym">Thlaspi caerulescens</name>
    <dbReference type="NCBI Taxonomy" id="107243"/>
    <lineage>
        <taxon>Eukaryota</taxon>
        <taxon>Viridiplantae</taxon>
        <taxon>Streptophyta</taxon>
        <taxon>Embryophyta</taxon>
        <taxon>Tracheophyta</taxon>
        <taxon>Spermatophyta</taxon>
        <taxon>Magnoliopsida</taxon>
        <taxon>eudicotyledons</taxon>
        <taxon>Gunneridae</taxon>
        <taxon>Pentapetalae</taxon>
        <taxon>rosids</taxon>
        <taxon>malvids</taxon>
        <taxon>Brassicales</taxon>
        <taxon>Brassicaceae</taxon>
        <taxon>Coluteocarpeae</taxon>
        <taxon>Noccaea</taxon>
    </lineage>
</organism>
<comment type="similarity">
    <text evidence="2">Belongs to the MYB-CC family.</text>
</comment>
<dbReference type="InterPro" id="IPR001005">
    <property type="entry name" value="SANT/Myb"/>
</dbReference>
<dbReference type="InterPro" id="IPR006447">
    <property type="entry name" value="Myb_dom_plants"/>
</dbReference>
<evidence type="ECO:0000256" key="4">
    <source>
        <dbReference type="ARBA" id="ARBA00023054"/>
    </source>
</evidence>
<feature type="compositionally biased region" description="Polar residues" evidence="7">
    <location>
        <begin position="333"/>
        <end position="342"/>
    </location>
</feature>
<dbReference type="PANTHER" id="PTHR31499">
    <property type="entry name" value="MYB FAMILY TRANSCRIPTION FACTOR PHL11"/>
    <property type="match status" value="1"/>
</dbReference>
<reference evidence="9" key="1">
    <citation type="submission" date="2016-07" db="EMBL/GenBank/DDBJ databases">
        <title>De novo transcriptome assembly of four accessions of the metal hyperaccumulator plant Noccaea caerulescens.</title>
        <authorList>
            <person name="Blande D."/>
            <person name="Halimaa P."/>
            <person name="Tervahauta A.I."/>
            <person name="Aarts M.G."/>
            <person name="Karenlampi S.O."/>
        </authorList>
    </citation>
    <scope>NUCLEOTIDE SEQUENCE</scope>
</reference>
<dbReference type="PROSITE" id="PS51294">
    <property type="entry name" value="HTH_MYB"/>
    <property type="match status" value="1"/>
</dbReference>
<dbReference type="PANTHER" id="PTHR31499:SF80">
    <property type="entry name" value="HTH MYB-TYPE DOMAIN-CONTAINING PROTEIN"/>
    <property type="match status" value="1"/>
</dbReference>
<evidence type="ECO:0000256" key="2">
    <source>
        <dbReference type="ARBA" id="ARBA00006783"/>
    </source>
</evidence>
<dbReference type="GO" id="GO:0003700">
    <property type="term" value="F:DNA-binding transcription factor activity"/>
    <property type="evidence" value="ECO:0007669"/>
    <property type="project" value="InterPro"/>
</dbReference>
<dbReference type="InterPro" id="IPR046955">
    <property type="entry name" value="PHR1-like"/>
</dbReference>
<dbReference type="Pfam" id="PF00249">
    <property type="entry name" value="Myb_DNA-binding"/>
    <property type="match status" value="1"/>
</dbReference>
<keyword evidence="4" id="KW-0175">Coiled coil</keyword>
<feature type="compositionally biased region" description="Low complexity" evidence="7">
    <location>
        <begin position="12"/>
        <end position="26"/>
    </location>
</feature>
<accession>A0A1J3DTN2</accession>
<comment type="subcellular location">
    <subcellularLocation>
        <location evidence="1">Nucleus</location>
    </subcellularLocation>
</comment>
<dbReference type="InterPro" id="IPR009057">
    <property type="entry name" value="Homeodomain-like_sf"/>
</dbReference>
<proteinExistence type="inferred from homology"/>
<dbReference type="FunFam" id="1.10.10.60:FF:000002">
    <property type="entry name" value="Myb family transcription factor"/>
    <property type="match status" value="1"/>
</dbReference>
<dbReference type="GO" id="GO:0003677">
    <property type="term" value="F:DNA binding"/>
    <property type="evidence" value="ECO:0007669"/>
    <property type="project" value="InterPro"/>
</dbReference>
<keyword evidence="5" id="KW-0804">Transcription</keyword>
<dbReference type="InterPro" id="IPR025756">
    <property type="entry name" value="Myb_CC_LHEQLE"/>
</dbReference>
<feature type="domain" description="HTH myb-type" evidence="8">
    <location>
        <begin position="190"/>
        <end position="248"/>
    </location>
</feature>
<evidence type="ECO:0000256" key="5">
    <source>
        <dbReference type="ARBA" id="ARBA00023163"/>
    </source>
</evidence>
<dbReference type="NCBIfam" id="TIGR01557">
    <property type="entry name" value="myb_SHAQKYF"/>
    <property type="match status" value="1"/>
</dbReference>
<dbReference type="GO" id="GO:0005634">
    <property type="term" value="C:nucleus"/>
    <property type="evidence" value="ECO:0007669"/>
    <property type="project" value="UniProtKB-SubCell"/>
</dbReference>
<keyword evidence="3" id="KW-0805">Transcription regulation</keyword>
<feature type="region of interest" description="Disordered" evidence="7">
    <location>
        <begin position="323"/>
        <end position="351"/>
    </location>
</feature>